<reference evidence="1 2" key="1">
    <citation type="journal article" date="2018" name="G3 (Bethesda)">
        <title>Phylogenetic and Phylogenomic Definition of Rhizopus Species.</title>
        <authorList>
            <person name="Gryganskyi A.P."/>
            <person name="Golan J."/>
            <person name="Dolatabadi S."/>
            <person name="Mondo S."/>
            <person name="Robb S."/>
            <person name="Idnurm A."/>
            <person name="Muszewska A."/>
            <person name="Steczkiewicz K."/>
            <person name="Masonjones S."/>
            <person name="Liao H.L."/>
            <person name="Gajdeczka M.T."/>
            <person name="Anike F."/>
            <person name="Vuek A."/>
            <person name="Anishchenko I.M."/>
            <person name="Voigt K."/>
            <person name="de Hoog G.S."/>
            <person name="Smith M.E."/>
            <person name="Heitman J."/>
            <person name="Vilgalys R."/>
            <person name="Stajich J.E."/>
        </authorList>
    </citation>
    <scope>NUCLEOTIDE SEQUENCE [LARGE SCALE GENOMIC DNA]</scope>
    <source>
        <strain evidence="1 2">CBS 357.93</strain>
    </source>
</reference>
<sequence length="231" mass="25803">QVFTAKEVKSNILSNDLLTALIIEIEAAIHSLGAAGLLINVSKVSDQLTDTNVSSYDYKTSLFIYKSSWCTIIAQMLSKSNISYNKTKPNWENISMLINDKRLGIVHPIIQPFGVFPLTNDETVSVSKNSSSLNPSSSASSAPKQPKLSFLDKDYIKKLYEDLNTTMWKLSSGVVVEKKVKEFALACNFEHSVHSLVLDLSNESWKKYFSDQDIAEMMNYNESSSIASRIK</sequence>
<gene>
    <name evidence="1" type="ORF">CU097_007544</name>
</gene>
<comment type="caution">
    <text evidence="1">The sequence shown here is derived from an EMBL/GenBank/DDBJ whole genome shotgun (WGS) entry which is preliminary data.</text>
</comment>
<name>A0A367J0M7_RHIAZ</name>
<proteinExistence type="predicted"/>
<protein>
    <submittedName>
        <fullName evidence="1">Uncharacterized protein</fullName>
    </submittedName>
</protein>
<accession>A0A367J0M7</accession>
<evidence type="ECO:0000313" key="2">
    <source>
        <dbReference type="Proteomes" id="UP000252139"/>
    </source>
</evidence>
<dbReference type="OrthoDB" id="2287775at2759"/>
<dbReference type="Proteomes" id="UP000252139">
    <property type="component" value="Unassembled WGS sequence"/>
</dbReference>
<organism evidence="1 2">
    <name type="scientific">Rhizopus azygosporus</name>
    <name type="common">Rhizopus microsporus var. azygosporus</name>
    <dbReference type="NCBI Taxonomy" id="86630"/>
    <lineage>
        <taxon>Eukaryota</taxon>
        <taxon>Fungi</taxon>
        <taxon>Fungi incertae sedis</taxon>
        <taxon>Mucoromycota</taxon>
        <taxon>Mucoromycotina</taxon>
        <taxon>Mucoromycetes</taxon>
        <taxon>Mucorales</taxon>
        <taxon>Mucorineae</taxon>
        <taxon>Rhizopodaceae</taxon>
        <taxon>Rhizopus</taxon>
    </lineage>
</organism>
<dbReference type="EMBL" id="PJQL01002643">
    <property type="protein sequence ID" value="RCH83492.1"/>
    <property type="molecule type" value="Genomic_DNA"/>
</dbReference>
<feature type="non-terminal residue" evidence="1">
    <location>
        <position position="1"/>
    </location>
</feature>
<keyword evidence="2" id="KW-1185">Reference proteome</keyword>
<evidence type="ECO:0000313" key="1">
    <source>
        <dbReference type="EMBL" id="RCH83492.1"/>
    </source>
</evidence>
<dbReference type="AlphaFoldDB" id="A0A367J0M7"/>